<evidence type="ECO:0000256" key="1">
    <source>
        <dbReference type="ARBA" id="ARBA00004123"/>
    </source>
</evidence>
<evidence type="ECO:0000259" key="8">
    <source>
        <dbReference type="PROSITE" id="PS50811"/>
    </source>
</evidence>
<dbReference type="Proteomes" id="UP000734854">
    <property type="component" value="Unassembled WGS sequence"/>
</dbReference>
<dbReference type="SMART" id="SM00774">
    <property type="entry name" value="WRKY"/>
    <property type="match status" value="1"/>
</dbReference>
<protein>
    <recommendedName>
        <fullName evidence="8">WRKY domain-containing protein</fullName>
    </recommendedName>
</protein>
<keyword evidence="3" id="KW-0238">DNA-binding</keyword>
<proteinExistence type="inferred from homology"/>
<dbReference type="PANTHER" id="PTHR32096">
    <property type="entry name" value="WRKY TRANSCRIPTION FACTOR 30-RELATED-RELATED"/>
    <property type="match status" value="1"/>
</dbReference>
<dbReference type="GO" id="GO:0000976">
    <property type="term" value="F:transcription cis-regulatory region binding"/>
    <property type="evidence" value="ECO:0007669"/>
    <property type="project" value="TreeGrafter"/>
</dbReference>
<keyword evidence="5" id="KW-0539">Nucleus</keyword>
<dbReference type="GO" id="GO:0010193">
    <property type="term" value="P:response to ozone"/>
    <property type="evidence" value="ECO:0007669"/>
    <property type="project" value="UniProtKB-ARBA"/>
</dbReference>
<name>A0A8J5GBR8_ZINOF</name>
<dbReference type="GO" id="GO:0009751">
    <property type="term" value="P:response to salicylic acid"/>
    <property type="evidence" value="ECO:0007669"/>
    <property type="project" value="UniProtKB-ARBA"/>
</dbReference>
<evidence type="ECO:0000256" key="2">
    <source>
        <dbReference type="ARBA" id="ARBA00023015"/>
    </source>
</evidence>
<dbReference type="GO" id="GO:0042542">
    <property type="term" value="P:response to hydrogen peroxide"/>
    <property type="evidence" value="ECO:0007669"/>
    <property type="project" value="UniProtKB-ARBA"/>
</dbReference>
<dbReference type="GO" id="GO:0010150">
    <property type="term" value="P:leaf senescence"/>
    <property type="evidence" value="ECO:0007669"/>
    <property type="project" value="UniProtKB-ARBA"/>
</dbReference>
<evidence type="ECO:0000256" key="4">
    <source>
        <dbReference type="ARBA" id="ARBA00023163"/>
    </source>
</evidence>
<accession>A0A8J5GBR8</accession>
<dbReference type="Pfam" id="PF03106">
    <property type="entry name" value="WRKY"/>
    <property type="match status" value="1"/>
</dbReference>
<comment type="subcellular location">
    <subcellularLocation>
        <location evidence="1">Nucleus</location>
    </subcellularLocation>
</comment>
<sequence>MADGKPNREMIEGYAAMFSQLRVFECLRARELSRLGELMMLPRGARLGATGECFGRRLSATRERLTGSAAVTLASSRMTGLDRYIADSSGGLSEPALDVKAVGRIWFRPALGDEARPGVVFEGAAVKHREGGCCVFSMRASPQSLISAAPVGSVPGDQRRPSGRRPQRPAPPQWALSQRPGPPQATAVAAILSRQRSPTLPAVIAASSDCGYSHRHFRAAVLTRRQSPLPPLAVATADFSGRRYPKGSRFPCTGGMRGRPAGMENGAGVEQGISPLMAELARALRLVQQLDSHLSCPSPAESCKSLAPDILSSIQKSILMAQSSNPGSPASAGGSPRSDSSSPAFRDQERKEMMKKRKTLHKWTRQVKLTPGADGGVEGPVDDGYSWRKYGQKDILGAKHPRAYYRCTHRKTQGCPATKQVQRSDDDPLLFDITYLGTHSCLQRPQNKEQQQRKRSPELKVKTEGLDGDASLSFASVSDEMPAEIFSIIGTSSPDFLSPVTSESAYFMSPCPMVTSLDWGNSSVVDMDFLLDELDLEQSFQFDASSFST</sequence>
<comment type="caution">
    <text evidence="9">The sequence shown here is derived from an EMBL/GenBank/DDBJ whole genome shotgun (WGS) entry which is preliminary data.</text>
</comment>
<dbReference type="GO" id="GO:0005634">
    <property type="term" value="C:nucleus"/>
    <property type="evidence" value="ECO:0007669"/>
    <property type="project" value="UniProtKB-SubCell"/>
</dbReference>
<feature type="compositionally biased region" description="Basic and acidic residues" evidence="7">
    <location>
        <begin position="446"/>
        <end position="462"/>
    </location>
</feature>
<evidence type="ECO:0000256" key="6">
    <source>
        <dbReference type="ARBA" id="ARBA00060850"/>
    </source>
</evidence>
<dbReference type="InterPro" id="IPR036576">
    <property type="entry name" value="WRKY_dom_sf"/>
</dbReference>
<keyword evidence="4" id="KW-0804">Transcription</keyword>
<feature type="domain" description="WRKY" evidence="8">
    <location>
        <begin position="376"/>
        <end position="440"/>
    </location>
</feature>
<feature type="region of interest" description="Disordered" evidence="7">
    <location>
        <begin position="322"/>
        <end position="358"/>
    </location>
</feature>
<dbReference type="FunFam" id="2.20.25.80:FF:000009">
    <property type="entry name" value="WRKY transcription factor 53"/>
    <property type="match status" value="1"/>
</dbReference>
<dbReference type="EMBL" id="JACMSC010000010">
    <property type="protein sequence ID" value="KAG6504201.1"/>
    <property type="molecule type" value="Genomic_DNA"/>
</dbReference>
<reference evidence="9 10" key="1">
    <citation type="submission" date="2020-08" db="EMBL/GenBank/DDBJ databases">
        <title>Plant Genome Project.</title>
        <authorList>
            <person name="Zhang R.-G."/>
        </authorList>
    </citation>
    <scope>NUCLEOTIDE SEQUENCE [LARGE SCALE GENOMIC DNA]</scope>
    <source>
        <tissue evidence="9">Rhizome</tissue>
    </source>
</reference>
<feature type="compositionally biased region" description="Low complexity" evidence="7">
    <location>
        <begin position="323"/>
        <end position="344"/>
    </location>
</feature>
<dbReference type="InterPro" id="IPR003657">
    <property type="entry name" value="WRKY_dom"/>
</dbReference>
<dbReference type="GO" id="GO:0003700">
    <property type="term" value="F:DNA-binding transcription factor activity"/>
    <property type="evidence" value="ECO:0007669"/>
    <property type="project" value="InterPro"/>
</dbReference>
<organism evidence="9 10">
    <name type="scientific">Zingiber officinale</name>
    <name type="common">Ginger</name>
    <name type="synonym">Amomum zingiber</name>
    <dbReference type="NCBI Taxonomy" id="94328"/>
    <lineage>
        <taxon>Eukaryota</taxon>
        <taxon>Viridiplantae</taxon>
        <taxon>Streptophyta</taxon>
        <taxon>Embryophyta</taxon>
        <taxon>Tracheophyta</taxon>
        <taxon>Spermatophyta</taxon>
        <taxon>Magnoliopsida</taxon>
        <taxon>Liliopsida</taxon>
        <taxon>Zingiberales</taxon>
        <taxon>Zingiberaceae</taxon>
        <taxon>Zingiber</taxon>
    </lineage>
</organism>
<dbReference type="Gene3D" id="2.20.25.80">
    <property type="entry name" value="WRKY domain"/>
    <property type="match status" value="1"/>
</dbReference>
<dbReference type="PROSITE" id="PS50811">
    <property type="entry name" value="WRKY"/>
    <property type="match status" value="1"/>
</dbReference>
<dbReference type="PANTHER" id="PTHR32096:SF151">
    <property type="entry name" value="OS01G0656400 PROTEIN"/>
    <property type="match status" value="1"/>
</dbReference>
<evidence type="ECO:0000313" key="10">
    <source>
        <dbReference type="Proteomes" id="UP000734854"/>
    </source>
</evidence>
<gene>
    <name evidence="9" type="ORF">ZIOFF_036532</name>
</gene>
<feature type="region of interest" description="Disordered" evidence="7">
    <location>
        <begin position="147"/>
        <end position="182"/>
    </location>
</feature>
<dbReference type="InterPro" id="IPR044810">
    <property type="entry name" value="WRKY_plant"/>
</dbReference>
<evidence type="ECO:0000256" key="7">
    <source>
        <dbReference type="SAM" id="MobiDB-lite"/>
    </source>
</evidence>
<dbReference type="SUPFAM" id="SSF118290">
    <property type="entry name" value="WRKY DNA-binding domain"/>
    <property type="match status" value="1"/>
</dbReference>
<comment type="similarity">
    <text evidence="6">Belongs to the WRKY group III family.</text>
</comment>
<keyword evidence="2" id="KW-0805">Transcription regulation</keyword>
<feature type="region of interest" description="Disordered" evidence="7">
    <location>
        <begin position="442"/>
        <end position="462"/>
    </location>
</feature>
<evidence type="ECO:0000256" key="5">
    <source>
        <dbReference type="ARBA" id="ARBA00023242"/>
    </source>
</evidence>
<keyword evidence="10" id="KW-1185">Reference proteome</keyword>
<dbReference type="AlphaFoldDB" id="A0A8J5GBR8"/>
<evidence type="ECO:0000313" key="9">
    <source>
        <dbReference type="EMBL" id="KAG6504201.1"/>
    </source>
</evidence>
<evidence type="ECO:0000256" key="3">
    <source>
        <dbReference type="ARBA" id="ARBA00023125"/>
    </source>
</evidence>